<dbReference type="InterPro" id="IPR020476">
    <property type="entry name" value="Nudix_hydrolase"/>
</dbReference>
<dbReference type="PANTHER" id="PTHR43046:SF2">
    <property type="entry name" value="8-OXO-DGTP DIPHOSPHATASE-RELATED"/>
    <property type="match status" value="1"/>
</dbReference>
<feature type="domain" description="Nudix hydrolase" evidence="4">
    <location>
        <begin position="3"/>
        <end position="134"/>
    </location>
</feature>
<keyword evidence="2 3" id="KW-0378">Hydrolase</keyword>
<reference evidence="5 6" key="1">
    <citation type="submission" date="2019-12" db="EMBL/GenBank/DDBJ databases">
        <title>The whole genome sequencing of a strain isolated from a Mars analog, Dalangtan Playa.</title>
        <authorList>
            <person name="Huang T."/>
        </authorList>
    </citation>
    <scope>NUCLEOTIDE SEQUENCE [LARGE SCALE GENOMIC DNA]</scope>
    <source>
        <strain evidence="5 6">DP4-553-S</strain>
    </source>
</reference>
<dbReference type="InterPro" id="IPR015797">
    <property type="entry name" value="NUDIX_hydrolase-like_dom_sf"/>
</dbReference>
<dbReference type="InterPro" id="IPR000086">
    <property type="entry name" value="NUDIX_hydrolase_dom"/>
</dbReference>
<proteinExistence type="inferred from homology"/>
<organism evidence="5 6">
    <name type="scientific">Sediminibacillus dalangtanensis</name>
    <dbReference type="NCBI Taxonomy" id="2729421"/>
    <lineage>
        <taxon>Bacteria</taxon>
        <taxon>Bacillati</taxon>
        <taxon>Bacillota</taxon>
        <taxon>Bacilli</taxon>
        <taxon>Bacillales</taxon>
        <taxon>Bacillaceae</taxon>
        <taxon>Sediminibacillus</taxon>
    </lineage>
</organism>
<accession>A0ABX7VNP8</accession>
<sequence length="143" mass="16587">MKKWIGSAGICVNHLGELLMVLQGKPEEVKKWTVPSGGVEQNETFETCCMREMEEETGNRVGIGEEIKLKSYRDKTLDIVVEVHYFLADIVGGERNIQDPDHLIYDIAWKSIDELKDLELCFPEDRDFLIDWVMRCQRKHTSQ</sequence>
<evidence type="ECO:0000259" key="4">
    <source>
        <dbReference type="PROSITE" id="PS51462"/>
    </source>
</evidence>
<dbReference type="CDD" id="cd02883">
    <property type="entry name" value="NUDIX_Hydrolase"/>
    <property type="match status" value="1"/>
</dbReference>
<dbReference type="SUPFAM" id="SSF55811">
    <property type="entry name" value="Nudix"/>
    <property type="match status" value="1"/>
</dbReference>
<dbReference type="InterPro" id="IPR020084">
    <property type="entry name" value="NUDIX_hydrolase_CS"/>
</dbReference>
<dbReference type="Pfam" id="PF00293">
    <property type="entry name" value="NUDIX"/>
    <property type="match status" value="1"/>
</dbReference>
<protein>
    <submittedName>
        <fullName evidence="5">NUDIX domain-containing protein</fullName>
    </submittedName>
</protein>
<dbReference type="PROSITE" id="PS00893">
    <property type="entry name" value="NUDIX_BOX"/>
    <property type="match status" value="1"/>
</dbReference>
<dbReference type="Proteomes" id="UP000665043">
    <property type="component" value="Chromosome"/>
</dbReference>
<dbReference type="RefSeq" id="WP_209366838.1">
    <property type="nucleotide sequence ID" value="NZ_CP046956.1"/>
</dbReference>
<keyword evidence="6" id="KW-1185">Reference proteome</keyword>
<evidence type="ECO:0000256" key="3">
    <source>
        <dbReference type="RuleBase" id="RU003476"/>
    </source>
</evidence>
<dbReference type="PRINTS" id="PR00502">
    <property type="entry name" value="NUDIXFAMILY"/>
</dbReference>
<gene>
    <name evidence="5" type="ORF">ERJ70_02165</name>
</gene>
<comment type="similarity">
    <text evidence="3">Belongs to the Nudix hydrolase family.</text>
</comment>
<dbReference type="Gene3D" id="3.90.79.10">
    <property type="entry name" value="Nucleoside Triphosphate Pyrophosphohydrolase"/>
    <property type="match status" value="1"/>
</dbReference>
<dbReference type="PANTHER" id="PTHR43046">
    <property type="entry name" value="GDP-MANNOSE MANNOSYL HYDROLASE"/>
    <property type="match status" value="1"/>
</dbReference>
<comment type="cofactor">
    <cofactor evidence="1">
        <name>Mg(2+)</name>
        <dbReference type="ChEBI" id="CHEBI:18420"/>
    </cofactor>
</comment>
<name>A0ABX7VNP8_9BACI</name>
<evidence type="ECO:0000256" key="1">
    <source>
        <dbReference type="ARBA" id="ARBA00001946"/>
    </source>
</evidence>
<evidence type="ECO:0000313" key="6">
    <source>
        <dbReference type="Proteomes" id="UP000665043"/>
    </source>
</evidence>
<dbReference type="PROSITE" id="PS51462">
    <property type="entry name" value="NUDIX"/>
    <property type="match status" value="1"/>
</dbReference>
<evidence type="ECO:0000256" key="2">
    <source>
        <dbReference type="ARBA" id="ARBA00022801"/>
    </source>
</evidence>
<evidence type="ECO:0000313" key="5">
    <source>
        <dbReference type="EMBL" id="QTM98221.1"/>
    </source>
</evidence>
<dbReference type="EMBL" id="CP046956">
    <property type="protein sequence ID" value="QTM98221.1"/>
    <property type="molecule type" value="Genomic_DNA"/>
</dbReference>